<keyword evidence="2" id="KW-1185">Reference proteome</keyword>
<proteinExistence type="predicted"/>
<evidence type="ECO:0000313" key="1">
    <source>
        <dbReference type="EMBL" id="KAF1964132.1"/>
    </source>
</evidence>
<reference evidence="1" key="1">
    <citation type="journal article" date="2020" name="Stud. Mycol.">
        <title>101 Dothideomycetes genomes: a test case for predicting lifestyles and emergence of pathogens.</title>
        <authorList>
            <person name="Haridas S."/>
            <person name="Albert R."/>
            <person name="Binder M."/>
            <person name="Bloem J."/>
            <person name="Labutti K."/>
            <person name="Salamov A."/>
            <person name="Andreopoulos B."/>
            <person name="Baker S."/>
            <person name="Barry K."/>
            <person name="Bills G."/>
            <person name="Bluhm B."/>
            <person name="Cannon C."/>
            <person name="Castanera R."/>
            <person name="Culley D."/>
            <person name="Daum C."/>
            <person name="Ezra D."/>
            <person name="Gonzalez J."/>
            <person name="Henrissat B."/>
            <person name="Kuo A."/>
            <person name="Liang C."/>
            <person name="Lipzen A."/>
            <person name="Lutzoni F."/>
            <person name="Magnuson J."/>
            <person name="Mondo S."/>
            <person name="Nolan M."/>
            <person name="Ohm R."/>
            <person name="Pangilinan J."/>
            <person name="Park H.-J."/>
            <person name="Ramirez L."/>
            <person name="Alfaro M."/>
            <person name="Sun H."/>
            <person name="Tritt A."/>
            <person name="Yoshinaga Y."/>
            <person name="Zwiers L.-H."/>
            <person name="Turgeon B."/>
            <person name="Goodwin S."/>
            <person name="Spatafora J."/>
            <person name="Crous P."/>
            <person name="Grigoriev I."/>
        </authorList>
    </citation>
    <scope>NUCLEOTIDE SEQUENCE</scope>
    <source>
        <strain evidence="1">CBS 107.79</strain>
    </source>
</reference>
<evidence type="ECO:0000313" key="2">
    <source>
        <dbReference type="Proteomes" id="UP000800036"/>
    </source>
</evidence>
<dbReference type="EMBL" id="ML976804">
    <property type="protein sequence ID" value="KAF1964132.1"/>
    <property type="molecule type" value="Genomic_DNA"/>
</dbReference>
<dbReference type="Proteomes" id="UP000800036">
    <property type="component" value="Unassembled WGS sequence"/>
</dbReference>
<name>A0A6A5UK17_9PLEO</name>
<gene>
    <name evidence="1" type="ORF">BU23DRAFT_575945</name>
</gene>
<organism evidence="1 2">
    <name type="scientific">Bimuria novae-zelandiae CBS 107.79</name>
    <dbReference type="NCBI Taxonomy" id="1447943"/>
    <lineage>
        <taxon>Eukaryota</taxon>
        <taxon>Fungi</taxon>
        <taxon>Dikarya</taxon>
        <taxon>Ascomycota</taxon>
        <taxon>Pezizomycotina</taxon>
        <taxon>Dothideomycetes</taxon>
        <taxon>Pleosporomycetidae</taxon>
        <taxon>Pleosporales</taxon>
        <taxon>Massarineae</taxon>
        <taxon>Didymosphaeriaceae</taxon>
        <taxon>Bimuria</taxon>
    </lineage>
</organism>
<protein>
    <submittedName>
        <fullName evidence="1">Uncharacterized protein</fullName>
    </submittedName>
</protein>
<dbReference type="OrthoDB" id="1022638at2759"/>
<sequence>MHGSFLYEALPPGSPLRTIVADTSAWYSCLERIEFIKKSSHLSDKAQHPDFVMDVLQALARRFMSMSAVNSPLLGWETSCKYHSHNKEKICYREKLEGHVYDLNFMFQADQPQFRLVREEASSVRRRPSFRSQAAEMKAKTYVRSQLRSWSRSELRDLFLHKTLVEARKAIDDWVLWPRRGVVGWQGEREWDRICRRS</sequence>
<accession>A0A6A5UK17</accession>
<dbReference type="AlphaFoldDB" id="A0A6A5UK17"/>